<dbReference type="NCBIfam" id="TIGR00756">
    <property type="entry name" value="PPR"/>
    <property type="match status" value="4"/>
</dbReference>
<dbReference type="FunFam" id="1.25.40.10:FF:000344">
    <property type="entry name" value="Pentatricopeptide repeat-containing protein"/>
    <property type="match status" value="1"/>
</dbReference>
<dbReference type="InterPro" id="IPR011990">
    <property type="entry name" value="TPR-like_helical_dom_sf"/>
</dbReference>
<keyword evidence="4" id="KW-1185">Reference proteome</keyword>
<gene>
    <name evidence="3" type="ORF">AAHA92_31728</name>
</gene>
<dbReference type="Pfam" id="PF01535">
    <property type="entry name" value="PPR"/>
    <property type="match status" value="6"/>
</dbReference>
<dbReference type="Pfam" id="PF20431">
    <property type="entry name" value="E_motif"/>
    <property type="match status" value="1"/>
</dbReference>
<accession>A0ABD1FJB8</accession>
<evidence type="ECO:0000313" key="3">
    <source>
        <dbReference type="EMBL" id="KAL1531605.1"/>
    </source>
</evidence>
<dbReference type="InterPro" id="IPR046960">
    <property type="entry name" value="PPR_At4g14850-like_plant"/>
</dbReference>
<name>A0ABD1FJB8_SALDI</name>
<protein>
    <submittedName>
        <fullName evidence="3">Pentatricopeptide repeat-containing protein</fullName>
    </submittedName>
</protein>
<dbReference type="FunFam" id="1.25.40.10:FF:000073">
    <property type="entry name" value="Pentatricopeptide repeat-containing protein chloroplastic"/>
    <property type="match status" value="1"/>
</dbReference>
<dbReference type="InterPro" id="IPR046848">
    <property type="entry name" value="E_motif"/>
</dbReference>
<dbReference type="AlphaFoldDB" id="A0ABD1FJB8"/>
<evidence type="ECO:0000256" key="1">
    <source>
        <dbReference type="ARBA" id="ARBA00022737"/>
    </source>
</evidence>
<evidence type="ECO:0000256" key="2">
    <source>
        <dbReference type="PROSITE-ProRule" id="PRU00708"/>
    </source>
</evidence>
<organism evidence="3 4">
    <name type="scientific">Salvia divinorum</name>
    <name type="common">Maria pastora</name>
    <name type="synonym">Diviner's sage</name>
    <dbReference type="NCBI Taxonomy" id="28513"/>
    <lineage>
        <taxon>Eukaryota</taxon>
        <taxon>Viridiplantae</taxon>
        <taxon>Streptophyta</taxon>
        <taxon>Embryophyta</taxon>
        <taxon>Tracheophyta</taxon>
        <taxon>Spermatophyta</taxon>
        <taxon>Magnoliopsida</taxon>
        <taxon>eudicotyledons</taxon>
        <taxon>Gunneridae</taxon>
        <taxon>Pentapetalae</taxon>
        <taxon>asterids</taxon>
        <taxon>lamiids</taxon>
        <taxon>Lamiales</taxon>
        <taxon>Lamiaceae</taxon>
        <taxon>Nepetoideae</taxon>
        <taxon>Mentheae</taxon>
        <taxon>Salviinae</taxon>
        <taxon>Salvia</taxon>
        <taxon>Salvia subgen. Calosphace</taxon>
    </lineage>
</organism>
<dbReference type="InterPro" id="IPR002885">
    <property type="entry name" value="PPR_rpt"/>
</dbReference>
<dbReference type="GO" id="GO:0003729">
    <property type="term" value="F:mRNA binding"/>
    <property type="evidence" value="ECO:0007669"/>
    <property type="project" value="UniProtKB-ARBA"/>
</dbReference>
<comment type="caution">
    <text evidence="3">The sequence shown here is derived from an EMBL/GenBank/DDBJ whole genome shotgun (WGS) entry which is preliminary data.</text>
</comment>
<proteinExistence type="predicted"/>
<dbReference type="Gene3D" id="1.25.40.10">
    <property type="entry name" value="Tetratricopeptide repeat domain"/>
    <property type="match status" value="3"/>
</dbReference>
<dbReference type="EMBL" id="JBEAFC010000014">
    <property type="protein sequence ID" value="KAL1531605.1"/>
    <property type="molecule type" value="Genomic_DNA"/>
</dbReference>
<sequence length="691" mass="75451">MLQKWKMFNPTTFRHSKNRYKTLLTAKLIALQSRFISNQIARNLFDEIPQNVNNRILKSYCRDKRYKEALSLFSRLFSSEKPDLYSIPAALKACAALKALDFGKAIHSFSKKDGQIGSNLFVGSALIDMYAKCGAMDESLRVFEEYSESDTVLWTTVITGFEQNGRSLEALAFFSRMAMAEGVVIDPVVLVSVVSACVQLLELKMGRSVHGYVIRMGLGSGLPLSNALLNLYGKTGLVNYAARLFEGMEEKDVISWGSMIACYAHHGGAEESLVLFDEMVARGIEANAVALISVLQTCEANCSLDEGKRIHELAARNGLDADVLVSTALIAMYMGCSAPDEAAEVFKRTPEKDAVCFSAMLRGCVENERACESIGVLRVMLGSGFWPDAFDAVKILASCSELGVLQQTRCFHGFAIKCGLGGDSFVSASLVECYAKCGSLDGAASIFGCVKDRDVVMWSSMLAAYGIHGKGREALALFDEMVKNSGVRPNEVSFVSLLSACSHAGLVREGIEMFDLMVNGYKLAPNSKHYGIVVDLLGRVGEVEKAMGFVNGMADCGDPSVWGALLGSCRVHRNEKIAEIAGRKLVELDGCDADAGYYVLLSNVYAVDEKWGEVARVRGLVEEKKMKKVSGRSVVEVGDEVCSFVANDRHCQESNHICDLVRILHGMMKEEFSCSFPDRCVALESVTIDPL</sequence>
<reference evidence="3 4" key="1">
    <citation type="submission" date="2024-06" db="EMBL/GenBank/DDBJ databases">
        <title>A chromosome level genome sequence of Diviner's sage (Salvia divinorum).</title>
        <authorList>
            <person name="Ford S.A."/>
            <person name="Ro D.-K."/>
            <person name="Ness R.W."/>
            <person name="Phillips M.A."/>
        </authorList>
    </citation>
    <scope>NUCLEOTIDE SEQUENCE [LARGE SCALE GENOMIC DNA]</scope>
    <source>
        <strain evidence="3">SAF-2024a</strain>
        <tissue evidence="3">Leaf</tissue>
    </source>
</reference>
<evidence type="ECO:0000313" key="4">
    <source>
        <dbReference type="Proteomes" id="UP001567538"/>
    </source>
</evidence>
<dbReference type="Proteomes" id="UP001567538">
    <property type="component" value="Unassembled WGS sequence"/>
</dbReference>
<dbReference type="PROSITE" id="PS51375">
    <property type="entry name" value="PPR"/>
    <property type="match status" value="3"/>
</dbReference>
<feature type="repeat" description="PPR" evidence="2">
    <location>
        <begin position="252"/>
        <end position="286"/>
    </location>
</feature>
<dbReference type="FunFam" id="1.25.40.10:FF:000090">
    <property type="entry name" value="Pentatricopeptide repeat-containing protein, chloroplastic"/>
    <property type="match status" value="1"/>
</dbReference>
<dbReference type="PANTHER" id="PTHR47926:SF431">
    <property type="entry name" value="PENTATRICOPEPTIDE REPEAT-CONTAINING PROTEIN-RELATED"/>
    <property type="match status" value="1"/>
</dbReference>
<feature type="repeat" description="PPR" evidence="2">
    <location>
        <begin position="353"/>
        <end position="387"/>
    </location>
</feature>
<feature type="repeat" description="PPR" evidence="2">
    <location>
        <begin position="454"/>
        <end position="489"/>
    </location>
</feature>
<dbReference type="PANTHER" id="PTHR47926">
    <property type="entry name" value="PENTATRICOPEPTIDE REPEAT-CONTAINING PROTEIN"/>
    <property type="match status" value="1"/>
</dbReference>
<dbReference type="Pfam" id="PF13041">
    <property type="entry name" value="PPR_2"/>
    <property type="match status" value="1"/>
</dbReference>
<keyword evidence="1" id="KW-0677">Repeat</keyword>
<dbReference type="GO" id="GO:0016070">
    <property type="term" value="P:RNA metabolic process"/>
    <property type="evidence" value="ECO:0007669"/>
    <property type="project" value="UniProtKB-ARBA"/>
</dbReference>